<accession>A0A645J747</accession>
<name>A0A645J747_9ZZZZ</name>
<organism evidence="1">
    <name type="scientific">bioreactor metagenome</name>
    <dbReference type="NCBI Taxonomy" id="1076179"/>
    <lineage>
        <taxon>unclassified sequences</taxon>
        <taxon>metagenomes</taxon>
        <taxon>ecological metagenomes</taxon>
    </lineage>
</organism>
<evidence type="ECO:0000313" key="1">
    <source>
        <dbReference type="EMBL" id="MPN59256.1"/>
    </source>
</evidence>
<dbReference type="AlphaFoldDB" id="A0A645J747"/>
<proteinExistence type="predicted"/>
<gene>
    <name evidence="1" type="ORF">SDC9_206977</name>
</gene>
<dbReference type="EMBL" id="VSSQ01133045">
    <property type="protein sequence ID" value="MPN59256.1"/>
    <property type="molecule type" value="Genomic_DNA"/>
</dbReference>
<protein>
    <submittedName>
        <fullName evidence="1">Uncharacterized protein</fullName>
    </submittedName>
</protein>
<reference evidence="1" key="1">
    <citation type="submission" date="2019-08" db="EMBL/GenBank/DDBJ databases">
        <authorList>
            <person name="Kucharzyk K."/>
            <person name="Murdoch R.W."/>
            <person name="Higgins S."/>
            <person name="Loffler F."/>
        </authorList>
    </citation>
    <scope>NUCLEOTIDE SEQUENCE</scope>
</reference>
<comment type="caution">
    <text evidence="1">The sequence shown here is derived from an EMBL/GenBank/DDBJ whole genome shotgun (WGS) entry which is preliminary data.</text>
</comment>
<sequence length="72" mass="7866">MIGIHAGFLSLPGNKNNIQFVGCLIDDFISIEARIGHPAFINIKIAAILTRHNGNHTGTGFKDFAETLLRHP</sequence>